<evidence type="ECO:0000313" key="9">
    <source>
        <dbReference type="Proteomes" id="UP000186583"/>
    </source>
</evidence>
<evidence type="ECO:0000256" key="4">
    <source>
        <dbReference type="ARBA" id="ARBA00022964"/>
    </source>
</evidence>
<dbReference type="OrthoDB" id="93019at2759"/>
<dbReference type="InterPro" id="IPR003819">
    <property type="entry name" value="TauD/TfdA-like"/>
</dbReference>
<accession>A0A1Q8RX06</accession>
<evidence type="ECO:0000259" key="7">
    <source>
        <dbReference type="Pfam" id="PF02668"/>
    </source>
</evidence>
<keyword evidence="3" id="KW-0479">Metal-binding</keyword>
<organism evidence="8 9">
    <name type="scientific">Colletotrichum chlorophyti</name>
    <dbReference type="NCBI Taxonomy" id="708187"/>
    <lineage>
        <taxon>Eukaryota</taxon>
        <taxon>Fungi</taxon>
        <taxon>Dikarya</taxon>
        <taxon>Ascomycota</taxon>
        <taxon>Pezizomycotina</taxon>
        <taxon>Sordariomycetes</taxon>
        <taxon>Hypocreomycetidae</taxon>
        <taxon>Glomerellales</taxon>
        <taxon>Glomerellaceae</taxon>
        <taxon>Colletotrichum</taxon>
    </lineage>
</organism>
<keyword evidence="9" id="KW-1185">Reference proteome</keyword>
<evidence type="ECO:0000256" key="5">
    <source>
        <dbReference type="ARBA" id="ARBA00023002"/>
    </source>
</evidence>
<evidence type="ECO:0000256" key="6">
    <source>
        <dbReference type="ARBA" id="ARBA00023004"/>
    </source>
</evidence>
<feature type="domain" description="TauD/TfdA-like" evidence="7">
    <location>
        <begin position="3"/>
        <end position="302"/>
    </location>
</feature>
<sequence length="328" mass="38102">MTDEDVEAIKQAIWKHKLIIIKGQQQMEPIKQWELCCRLDPGAPRSSHELFMKDFHPKGEGQLKRIGVNCIPGAENVHLVGKGYQGEDHYGVKDKTISIAYMRDFQWSPIPDEEFEKGFTRFQGWHLDAPMYCREPALFTTFRVVKLPKGPPVTIRWDDGTGYTMKSPPGMTPFFCCSQLYEEFLTDDEKLLFDNSYVEYQALPFEWARNYEQYPVVWMNPSTGRKAFMVHCGVARRLFLRRSPDEEYKVIDDVNEVRDMLYDVVRRILKPEYILIPPEEDGDLLVWDNCSTMHTRVDYPDSYGTKTCHQAYNNSGQAPVGPVPVHIM</sequence>
<dbReference type="PANTHER" id="PTHR43779">
    <property type="entry name" value="DIOXYGENASE RV0097-RELATED"/>
    <property type="match status" value="1"/>
</dbReference>
<dbReference type="GO" id="GO:0046872">
    <property type="term" value="F:metal ion binding"/>
    <property type="evidence" value="ECO:0007669"/>
    <property type="project" value="UniProtKB-KW"/>
</dbReference>
<dbReference type="SUPFAM" id="SSF51197">
    <property type="entry name" value="Clavaminate synthase-like"/>
    <property type="match status" value="1"/>
</dbReference>
<reference evidence="8 9" key="1">
    <citation type="submission" date="2016-11" db="EMBL/GenBank/DDBJ databases">
        <title>Draft Genome Assembly of Colletotrichum chlorophyti a pathogen of herbaceous plants.</title>
        <authorList>
            <person name="Gan P."/>
            <person name="Narusaka M."/>
            <person name="Tsushima A."/>
            <person name="Narusaka Y."/>
            <person name="Takano Y."/>
            <person name="Shirasu K."/>
        </authorList>
    </citation>
    <scope>NUCLEOTIDE SEQUENCE [LARGE SCALE GENOMIC DNA]</scope>
    <source>
        <strain evidence="8 9">NTL11</strain>
    </source>
</reference>
<dbReference type="AlphaFoldDB" id="A0A1Q8RX06"/>
<dbReference type="GO" id="GO:0051213">
    <property type="term" value="F:dioxygenase activity"/>
    <property type="evidence" value="ECO:0007669"/>
    <property type="project" value="UniProtKB-KW"/>
</dbReference>
<proteinExistence type="inferred from homology"/>
<comment type="similarity">
    <text evidence="2">Belongs to the TfdA dioxygenase family.</text>
</comment>
<dbReference type="Pfam" id="PF02668">
    <property type="entry name" value="TauD"/>
    <property type="match status" value="1"/>
</dbReference>
<dbReference type="Gene3D" id="3.60.130.10">
    <property type="entry name" value="Clavaminate synthase-like"/>
    <property type="match status" value="1"/>
</dbReference>
<comment type="caution">
    <text evidence="8">The sequence shown here is derived from an EMBL/GenBank/DDBJ whole genome shotgun (WGS) entry which is preliminary data.</text>
</comment>
<name>A0A1Q8RX06_9PEZI</name>
<gene>
    <name evidence="8" type="ORF">CCHL11_09486</name>
</gene>
<dbReference type="EMBL" id="MPGH01000074">
    <property type="protein sequence ID" value="OLN89757.1"/>
    <property type="molecule type" value="Genomic_DNA"/>
</dbReference>
<keyword evidence="6" id="KW-0408">Iron</keyword>
<evidence type="ECO:0000256" key="1">
    <source>
        <dbReference type="ARBA" id="ARBA00001954"/>
    </source>
</evidence>
<dbReference type="Proteomes" id="UP000186583">
    <property type="component" value="Unassembled WGS sequence"/>
</dbReference>
<keyword evidence="5" id="KW-0560">Oxidoreductase</keyword>
<evidence type="ECO:0000313" key="8">
    <source>
        <dbReference type="EMBL" id="OLN89757.1"/>
    </source>
</evidence>
<dbReference type="InterPro" id="IPR051178">
    <property type="entry name" value="TfdA_dioxygenase"/>
</dbReference>
<dbReference type="InterPro" id="IPR042098">
    <property type="entry name" value="TauD-like_sf"/>
</dbReference>
<protein>
    <submittedName>
        <fullName evidence="8">Putative dioxygenase C576.01c-like protein 6</fullName>
    </submittedName>
</protein>
<dbReference type="STRING" id="708187.A0A1Q8RX06"/>
<comment type="cofactor">
    <cofactor evidence="1">
        <name>Fe(2+)</name>
        <dbReference type="ChEBI" id="CHEBI:29033"/>
    </cofactor>
</comment>
<keyword evidence="4 8" id="KW-0223">Dioxygenase</keyword>
<evidence type="ECO:0000256" key="2">
    <source>
        <dbReference type="ARBA" id="ARBA00005896"/>
    </source>
</evidence>
<evidence type="ECO:0000256" key="3">
    <source>
        <dbReference type="ARBA" id="ARBA00022723"/>
    </source>
</evidence>
<dbReference type="PANTHER" id="PTHR43779:SF2">
    <property type="entry name" value="ALPHA-KETOGLUTARATE-DEPENDENT XANTHINE DIOXYGENASE XAN1"/>
    <property type="match status" value="1"/>
</dbReference>